<dbReference type="AlphaFoldDB" id="A0A7D9D0S7"/>
<evidence type="ECO:0000259" key="2">
    <source>
        <dbReference type="PROSITE" id="PS51840"/>
    </source>
</evidence>
<evidence type="ECO:0000313" key="4">
    <source>
        <dbReference type="Proteomes" id="UP000478008"/>
    </source>
</evidence>
<proteinExistence type="predicted"/>
<dbReference type="EMBL" id="CABFWN010000006">
    <property type="protein sequence ID" value="VUG19839.1"/>
    <property type="molecule type" value="Genomic_DNA"/>
</dbReference>
<dbReference type="InterPro" id="IPR039931">
    <property type="entry name" value="EEIG1/2-like"/>
</dbReference>
<dbReference type="InterPro" id="IPR019448">
    <property type="entry name" value="NT-C2"/>
</dbReference>
<dbReference type="PANTHER" id="PTHR21456:SF1">
    <property type="entry name" value="C2 NT-TYPE DOMAIN-CONTAINING PROTEIN"/>
    <property type="match status" value="1"/>
</dbReference>
<gene>
    <name evidence="3" type="ORF">DEBR0S6_01068G</name>
</gene>
<dbReference type="Proteomes" id="UP000478008">
    <property type="component" value="Unassembled WGS sequence"/>
</dbReference>
<feature type="domain" description="C2 NT-type" evidence="2">
    <location>
        <begin position="1"/>
        <end position="146"/>
    </location>
</feature>
<feature type="region of interest" description="Disordered" evidence="1">
    <location>
        <begin position="345"/>
        <end position="376"/>
    </location>
</feature>
<dbReference type="Pfam" id="PF10358">
    <property type="entry name" value="NT-C2"/>
    <property type="match status" value="1"/>
</dbReference>
<dbReference type="PANTHER" id="PTHR21456">
    <property type="entry name" value="FAMILY WITH SEQUENCE SIMILARITY 102"/>
    <property type="match status" value="1"/>
</dbReference>
<organism evidence="3 4">
    <name type="scientific">Dekkera bruxellensis</name>
    <name type="common">Brettanomyces custersii</name>
    <dbReference type="NCBI Taxonomy" id="5007"/>
    <lineage>
        <taxon>Eukaryota</taxon>
        <taxon>Fungi</taxon>
        <taxon>Dikarya</taxon>
        <taxon>Ascomycota</taxon>
        <taxon>Saccharomycotina</taxon>
        <taxon>Pichiomycetes</taxon>
        <taxon>Pichiales</taxon>
        <taxon>Pichiaceae</taxon>
        <taxon>Brettanomyces</taxon>
    </lineage>
</organism>
<protein>
    <submittedName>
        <fullName evidence="3">DEBR0S6_01068g1_1</fullName>
    </submittedName>
</protein>
<sequence length="395" mass="43785">MPRISFDLALNVVELINVPLLKGNKCFMIVTVSSRKISNNCKRFHRSKITTDAAQIKNHKCVFKSAGQVHQKVRVRVKSSTGRPASKWLSVSFMIEGKNAKEPFRLGAIFLNLADYIGQGKPAVIKYLLDKSKTNTIAKLSVALQPSVGAPDILYQVSESATAGSTSKFTPGITQTLSRGQAGPVFDAAGNLDTSPLLSPVKSACSACSPLEDKPETDGLDPKSVKNVCDEVFSEDDLLNHVLNNTYRLTWESLNGSYLEFSPVECVRDIVEYNGNGWKRNEEGLSMPDVLKSDLKENSRRKFSARFARLRSNSVASSYFDEITTIANSEVENSDAEDVSSEFSDFASSRSDSDDIFAGSRHHGSARRRKTKKIRRFTPPTEFQARKDLRSWHIC</sequence>
<feature type="compositionally biased region" description="Basic residues" evidence="1">
    <location>
        <begin position="360"/>
        <end position="376"/>
    </location>
</feature>
<accession>A0A7D9D0S7</accession>
<keyword evidence="4" id="KW-1185">Reference proteome</keyword>
<evidence type="ECO:0000313" key="3">
    <source>
        <dbReference type="EMBL" id="VUG19839.1"/>
    </source>
</evidence>
<reference evidence="3 4" key="1">
    <citation type="submission" date="2019-07" db="EMBL/GenBank/DDBJ databases">
        <authorList>
            <person name="Friedrich A."/>
            <person name="Schacherer J."/>
        </authorList>
    </citation>
    <scope>NUCLEOTIDE SEQUENCE [LARGE SCALE GENOMIC DNA]</scope>
</reference>
<name>A0A7D9D0S7_DEKBR</name>
<evidence type="ECO:0000256" key="1">
    <source>
        <dbReference type="SAM" id="MobiDB-lite"/>
    </source>
</evidence>
<dbReference type="PROSITE" id="PS51840">
    <property type="entry name" value="C2_NT"/>
    <property type="match status" value="1"/>
</dbReference>